<feature type="non-terminal residue" evidence="3">
    <location>
        <position position="1"/>
    </location>
</feature>
<dbReference type="AlphaFoldDB" id="A0A2K4Y915"/>
<gene>
    <name evidence="3" type="ORF">MAAFP003_1907</name>
</gene>
<evidence type="ECO:0000313" key="4">
    <source>
        <dbReference type="Proteomes" id="UP000236318"/>
    </source>
</evidence>
<evidence type="ECO:0000256" key="2">
    <source>
        <dbReference type="SAM" id="Phobius"/>
    </source>
</evidence>
<keyword evidence="2" id="KW-1133">Transmembrane helix</keyword>
<dbReference type="EMBL" id="FXEG02000002">
    <property type="protein sequence ID" value="SOX53237.1"/>
    <property type="molecule type" value="Genomic_DNA"/>
</dbReference>
<reference evidence="3" key="1">
    <citation type="submission" date="2018-01" db="EMBL/GenBank/DDBJ databases">
        <authorList>
            <consortium name="Urmite Genomes"/>
        </authorList>
    </citation>
    <scope>NUCLEOTIDE SEQUENCE [LARGE SCALE GENOMIC DNA]</scope>
    <source>
        <strain evidence="3">AFP003</strain>
    </source>
</reference>
<evidence type="ECO:0008006" key="5">
    <source>
        <dbReference type="Google" id="ProtNLM"/>
    </source>
</evidence>
<comment type="caution">
    <text evidence="3">The sequence shown here is derived from an EMBL/GenBank/DDBJ whole genome shotgun (WGS) entry which is preliminary data.</text>
</comment>
<evidence type="ECO:0000313" key="3">
    <source>
        <dbReference type="EMBL" id="SOX53237.1"/>
    </source>
</evidence>
<name>A0A2K4Y915_9MYCO</name>
<keyword evidence="4" id="KW-1185">Reference proteome</keyword>
<accession>A0A2K4Y915</accession>
<protein>
    <recommendedName>
        <fullName evidence="5">Transmembrane alanine and glycine rich protein</fullName>
    </recommendedName>
</protein>
<evidence type="ECO:0000256" key="1">
    <source>
        <dbReference type="SAM" id="MobiDB-lite"/>
    </source>
</evidence>
<keyword evidence="2" id="KW-0812">Transmembrane</keyword>
<dbReference type="InterPro" id="IPR013207">
    <property type="entry name" value="LGFP"/>
</dbReference>
<feature type="region of interest" description="Disordered" evidence="1">
    <location>
        <begin position="502"/>
        <end position="581"/>
    </location>
</feature>
<proteinExistence type="predicted"/>
<feature type="transmembrane region" description="Helical" evidence="2">
    <location>
        <begin position="423"/>
        <end position="444"/>
    </location>
</feature>
<sequence>VNGKRGHVRRLAGRALISVATTALAIVLLAPTVSASPIGDAEAAIMAEWTKAGGDTSPLGPRKGDVYPVADGFACDFDGGKFFFTTATGAKFIYGPILEKYDMLGGAAGGDLGFPTINEVPGLAGPDSRVATFSASDKPVIYWTPDHGAFVVRGALNAAWDKLGSSGGVLGAPVSDETYDGEVSSQKFSGGQISWNRKTKEFTTEPANLAEQLKGLQVAIDPTAAINMAWRAAGGANGPLGAKQGGPNPIGGDGIVQNFAGGKVFFSPATGASALESDILAKYESVGGPVSSDLGFPTANESDGGISPNSRIATFSGADKPVIFWTSDHGAFVVRGAMKAAWDKLRGPTGKLGAPVGDQTVDGDVISQKFTGGKISWNRAKNTFSTDPANLAPLLSGLQVSGQNQPSGSAMPAHAKKWFSWSWWYLFALVPLLILVLLAVFVALRWRRHRAGRNSAPYDLERDAVGGYGDTGEPRWGPDYAEHMSFTDTHEQDLRDAEHAPLARWPHAPETAEIDEDGGYDEPSHPVTEEEWDELAVDERDPDSVDTDSIPVVSADDLSDAGYGDELPEVGYSASPDVPESAYPDVVAEDEYAAAAGPEGAYSPEGAYPEAGYPELLDEDAAYPEAGYPGAAYPSAAYPEAGFPGAEEDEAAYPAEEQETAYPDVAVPHTPPDLAGAGGASGAAGGAAGAAAGGAAASLAAALGAAAGVAPRAAGRHAAADADDEADVVPVAAIGALGPAGRPTIHLPLEDPYQMPDGYPIKASARFGLYYTPGSDLYHDTLAEIWLSSEEAALVNGFVKAD</sequence>
<organism evidence="3 4">
    <name type="scientific">Mycobacterium ahvazicum</name>
    <dbReference type="NCBI Taxonomy" id="1964395"/>
    <lineage>
        <taxon>Bacteria</taxon>
        <taxon>Bacillati</taxon>
        <taxon>Actinomycetota</taxon>
        <taxon>Actinomycetes</taxon>
        <taxon>Mycobacteriales</taxon>
        <taxon>Mycobacteriaceae</taxon>
        <taxon>Mycobacterium</taxon>
        <taxon>Mycobacterium simiae complex</taxon>
    </lineage>
</organism>
<dbReference type="Pfam" id="PF08310">
    <property type="entry name" value="LGFP"/>
    <property type="match status" value="5"/>
</dbReference>
<dbReference type="Proteomes" id="UP000236318">
    <property type="component" value="Unassembled WGS sequence"/>
</dbReference>
<keyword evidence="2" id="KW-0472">Membrane</keyword>